<dbReference type="AlphaFoldDB" id="A0A6J6H3V7"/>
<keyword evidence="6" id="KW-0560">Oxidoreductase</keyword>
<proteinExistence type="inferred from homology"/>
<evidence type="ECO:0000256" key="1">
    <source>
        <dbReference type="ARBA" id="ARBA00001974"/>
    </source>
</evidence>
<dbReference type="SUPFAM" id="SSF51730">
    <property type="entry name" value="FAD-linked oxidoreductase"/>
    <property type="match status" value="1"/>
</dbReference>
<dbReference type="InterPro" id="IPR003171">
    <property type="entry name" value="Mehydrof_redctse-like"/>
</dbReference>
<organism evidence="8">
    <name type="scientific">freshwater metagenome</name>
    <dbReference type="NCBI Taxonomy" id="449393"/>
    <lineage>
        <taxon>unclassified sequences</taxon>
        <taxon>metagenomes</taxon>
        <taxon>ecological metagenomes</taxon>
    </lineage>
</organism>
<evidence type="ECO:0000256" key="2">
    <source>
        <dbReference type="ARBA" id="ARBA00004777"/>
    </source>
</evidence>
<dbReference type="GO" id="GO:0005829">
    <property type="term" value="C:cytosol"/>
    <property type="evidence" value="ECO:0007669"/>
    <property type="project" value="TreeGrafter"/>
</dbReference>
<gene>
    <name evidence="7" type="ORF">UFOPK1808_00009</name>
    <name evidence="8" type="ORF">UFOPK1889_00089</name>
</gene>
<dbReference type="UniPathway" id="UPA00193"/>
<dbReference type="GO" id="GO:0009086">
    <property type="term" value="P:methionine biosynthetic process"/>
    <property type="evidence" value="ECO:0007669"/>
    <property type="project" value="TreeGrafter"/>
</dbReference>
<dbReference type="PANTHER" id="PTHR45754">
    <property type="entry name" value="METHYLENETETRAHYDROFOLATE REDUCTASE"/>
    <property type="match status" value="1"/>
</dbReference>
<evidence type="ECO:0000313" key="7">
    <source>
        <dbReference type="EMBL" id="CAB4588512.1"/>
    </source>
</evidence>
<evidence type="ECO:0000256" key="5">
    <source>
        <dbReference type="ARBA" id="ARBA00022827"/>
    </source>
</evidence>
<evidence type="ECO:0000256" key="6">
    <source>
        <dbReference type="ARBA" id="ARBA00023002"/>
    </source>
</evidence>
<dbReference type="GO" id="GO:0004489">
    <property type="term" value="F:methylenetetrahydrofolate reductase [NAD(P)H] activity"/>
    <property type="evidence" value="ECO:0007669"/>
    <property type="project" value="InterPro"/>
</dbReference>
<accession>A0A6J6H3V7</accession>
<dbReference type="GO" id="GO:0035999">
    <property type="term" value="P:tetrahydrofolate interconversion"/>
    <property type="evidence" value="ECO:0007669"/>
    <property type="project" value="UniProtKB-UniPathway"/>
</dbReference>
<dbReference type="EMBL" id="CAEZUL010000001">
    <property type="protein sequence ID" value="CAB4588512.1"/>
    <property type="molecule type" value="Genomic_DNA"/>
</dbReference>
<dbReference type="PANTHER" id="PTHR45754:SF3">
    <property type="entry name" value="METHYLENETETRAHYDROFOLATE REDUCTASE (NADPH)"/>
    <property type="match status" value="1"/>
</dbReference>
<comment type="similarity">
    <text evidence="3">Belongs to the methylenetetrahydrofolate reductase family.</text>
</comment>
<dbReference type="InterPro" id="IPR029041">
    <property type="entry name" value="FAD-linked_oxidoreductase-like"/>
</dbReference>
<evidence type="ECO:0000256" key="4">
    <source>
        <dbReference type="ARBA" id="ARBA00022630"/>
    </source>
</evidence>
<name>A0A6J6H3V7_9ZZZZ</name>
<sequence length="286" mass="30651">MARISDLLAAGRTFSFEFSPPKSAAGSMSLGRTIAELEPLAPSFVSVTYGAGGSTREHTRDTVLWVGKETNIPPMAHLTCVGHTKAEISDIISTYAGAGIENVLALAGDAPKDPADARPSDYMYAIDLIEHLHEIGDLCIGVAAHPEGHPRSPDMATDRRHLADKLRVADFATTQFFFDIEHYVSLVNDLADLGVTKPVVPGIMPVTNIAQVERMAELSGAAFPQWLRERLESGTTAEDVRRIGVEAATELCAALLEAGAPGLHFYTLNKSTATREIYAQLGLPVA</sequence>
<keyword evidence="4" id="KW-0285">Flavoprotein</keyword>
<dbReference type="CDD" id="cd00537">
    <property type="entry name" value="MTHFR"/>
    <property type="match status" value="1"/>
</dbReference>
<dbReference type="Gene3D" id="3.20.20.220">
    <property type="match status" value="1"/>
</dbReference>
<comment type="pathway">
    <text evidence="2">One-carbon metabolism; tetrahydrofolate interconversion.</text>
</comment>
<comment type="cofactor">
    <cofactor evidence="1">
        <name>FAD</name>
        <dbReference type="ChEBI" id="CHEBI:57692"/>
    </cofactor>
</comment>
<evidence type="ECO:0000313" key="8">
    <source>
        <dbReference type="EMBL" id="CAB4607756.1"/>
    </source>
</evidence>
<dbReference type="EMBL" id="CAEZUZ010000006">
    <property type="protein sequence ID" value="CAB4607756.1"/>
    <property type="molecule type" value="Genomic_DNA"/>
</dbReference>
<keyword evidence="5" id="KW-0274">FAD</keyword>
<dbReference type="Pfam" id="PF02219">
    <property type="entry name" value="MTHFR"/>
    <property type="match status" value="1"/>
</dbReference>
<reference evidence="8" key="1">
    <citation type="submission" date="2020-05" db="EMBL/GenBank/DDBJ databases">
        <authorList>
            <person name="Chiriac C."/>
            <person name="Salcher M."/>
            <person name="Ghai R."/>
            <person name="Kavagutti S V."/>
        </authorList>
    </citation>
    <scope>NUCLEOTIDE SEQUENCE</scope>
</reference>
<dbReference type="GO" id="GO:0071949">
    <property type="term" value="F:FAD binding"/>
    <property type="evidence" value="ECO:0007669"/>
    <property type="project" value="TreeGrafter"/>
</dbReference>
<protein>
    <submittedName>
        <fullName evidence="8">Unannotated protein</fullName>
    </submittedName>
</protein>
<evidence type="ECO:0000256" key="3">
    <source>
        <dbReference type="ARBA" id="ARBA00006743"/>
    </source>
</evidence>